<feature type="chain" id="PRO_5039376557" evidence="2">
    <location>
        <begin position="27"/>
        <end position="185"/>
    </location>
</feature>
<comment type="caution">
    <text evidence="3">The sequence shown here is derived from an EMBL/GenBank/DDBJ whole genome shotgun (WGS) entry which is preliminary data.</text>
</comment>
<dbReference type="EMBL" id="SGWY01000001">
    <property type="protein sequence ID" value="RZS67667.1"/>
    <property type="molecule type" value="Genomic_DNA"/>
</dbReference>
<keyword evidence="2" id="KW-0732">Signal</keyword>
<feature type="region of interest" description="Disordered" evidence="1">
    <location>
        <begin position="29"/>
        <end position="73"/>
    </location>
</feature>
<feature type="signal peptide" evidence="2">
    <location>
        <begin position="1"/>
        <end position="26"/>
    </location>
</feature>
<dbReference type="RefSeq" id="WP_130351086.1">
    <property type="nucleotide sequence ID" value="NZ_SGWY01000001.1"/>
</dbReference>
<reference evidence="3 4" key="1">
    <citation type="submission" date="2019-02" db="EMBL/GenBank/DDBJ databases">
        <title>Genomic Encyclopedia of Type Strains, Phase IV (KMG-IV): sequencing the most valuable type-strain genomes for metagenomic binning, comparative biology and taxonomic classification.</title>
        <authorList>
            <person name="Goeker M."/>
        </authorList>
    </citation>
    <scope>NUCLEOTIDE SEQUENCE [LARGE SCALE GENOMIC DNA]</scope>
    <source>
        <strain evidence="3 4">DSM 43045</strain>
    </source>
</reference>
<keyword evidence="4" id="KW-1185">Reference proteome</keyword>
<evidence type="ECO:0000313" key="3">
    <source>
        <dbReference type="EMBL" id="RZS67667.1"/>
    </source>
</evidence>
<dbReference type="OrthoDB" id="5007665at2"/>
<sequence length="185" mass="18276">MTRGRAPLAWAVAVAAAVLLAGCANDVPPSASPLAPATNPVASATATPESEASETPVASSRAPSVVPADPGDCEFEPDSPGAVVFVVTADDAVTPIEMTFSAFRPEGGPEVRTVTATGPVVTVLQTNCGDAVASAPWTFTATAPTGDGLACSSFYGGKHLASDGDFAEGDTARGASVDCSGHPGM</sequence>
<dbReference type="AlphaFoldDB" id="A0A4Q7MIQ0"/>
<dbReference type="PROSITE" id="PS51257">
    <property type="entry name" value="PROKAR_LIPOPROTEIN"/>
    <property type="match status" value="1"/>
</dbReference>
<feature type="compositionally biased region" description="Low complexity" evidence="1">
    <location>
        <begin position="42"/>
        <end position="56"/>
    </location>
</feature>
<proteinExistence type="predicted"/>
<evidence type="ECO:0000313" key="4">
    <source>
        <dbReference type="Proteomes" id="UP000293289"/>
    </source>
</evidence>
<gene>
    <name evidence="3" type="ORF">EV187_0088</name>
</gene>
<accession>A0A4Q7MIQ0</accession>
<evidence type="ECO:0000256" key="1">
    <source>
        <dbReference type="SAM" id="MobiDB-lite"/>
    </source>
</evidence>
<dbReference type="Proteomes" id="UP000293289">
    <property type="component" value="Unassembled WGS sequence"/>
</dbReference>
<name>A0A4Q7MIQ0_9MICO</name>
<evidence type="ECO:0000256" key="2">
    <source>
        <dbReference type="SAM" id="SignalP"/>
    </source>
</evidence>
<organism evidence="3 4">
    <name type="scientific">Agromyces ramosus</name>
    <dbReference type="NCBI Taxonomy" id="33879"/>
    <lineage>
        <taxon>Bacteria</taxon>
        <taxon>Bacillati</taxon>
        <taxon>Actinomycetota</taxon>
        <taxon>Actinomycetes</taxon>
        <taxon>Micrococcales</taxon>
        <taxon>Microbacteriaceae</taxon>
        <taxon>Agromyces</taxon>
    </lineage>
</organism>
<protein>
    <submittedName>
        <fullName evidence="3">Uncharacterized protein</fullName>
    </submittedName>
</protein>